<dbReference type="GO" id="GO:0004065">
    <property type="term" value="F:arylsulfatase activity"/>
    <property type="evidence" value="ECO:0007669"/>
    <property type="project" value="TreeGrafter"/>
</dbReference>
<name>R7ZW55_9BACT</name>
<evidence type="ECO:0000259" key="2">
    <source>
        <dbReference type="Pfam" id="PF00884"/>
    </source>
</evidence>
<evidence type="ECO:0000313" key="3">
    <source>
        <dbReference type="EMBL" id="EON78380.1"/>
    </source>
</evidence>
<dbReference type="Proteomes" id="UP000013909">
    <property type="component" value="Unassembled WGS sequence"/>
</dbReference>
<feature type="domain" description="Sulfatase N-terminal" evidence="2">
    <location>
        <begin position="78"/>
        <end position="298"/>
    </location>
</feature>
<comment type="caution">
    <text evidence="3">The sequence shown here is derived from an EMBL/GenBank/DDBJ whole genome shotgun (WGS) entry which is preliminary data.</text>
</comment>
<dbReference type="SUPFAM" id="SSF53649">
    <property type="entry name" value="Alkaline phosphatase-like"/>
    <property type="match status" value="1"/>
</dbReference>
<accession>R7ZW55</accession>
<dbReference type="PANTHER" id="PTHR42693:SF33">
    <property type="entry name" value="ARYLSULFATASE"/>
    <property type="match status" value="1"/>
</dbReference>
<dbReference type="Gene3D" id="3.40.720.10">
    <property type="entry name" value="Alkaline Phosphatase, subunit A"/>
    <property type="match status" value="1"/>
</dbReference>
<proteinExistence type="inferred from homology"/>
<dbReference type="EMBL" id="AQHR01000040">
    <property type="protein sequence ID" value="EON78380.1"/>
    <property type="molecule type" value="Genomic_DNA"/>
</dbReference>
<dbReference type="Pfam" id="PF00884">
    <property type="entry name" value="Sulfatase"/>
    <property type="match status" value="1"/>
</dbReference>
<evidence type="ECO:0000256" key="1">
    <source>
        <dbReference type="ARBA" id="ARBA00008779"/>
    </source>
</evidence>
<dbReference type="AlphaFoldDB" id="R7ZW55"/>
<comment type="similarity">
    <text evidence="1">Belongs to the sulfatase family.</text>
</comment>
<reference evidence="3 4" key="1">
    <citation type="submission" date="2013-02" db="EMBL/GenBank/DDBJ databases">
        <title>A novel strain isolated from Lonar lake, Maharashtra, India.</title>
        <authorList>
            <person name="Singh A."/>
        </authorList>
    </citation>
    <scope>NUCLEOTIDE SEQUENCE [LARGE SCALE GENOMIC DNA]</scope>
    <source>
        <strain evidence="3 4">AK24</strain>
    </source>
</reference>
<keyword evidence="4" id="KW-1185">Reference proteome</keyword>
<protein>
    <submittedName>
        <fullName evidence="3">Sulfatase</fullName>
    </submittedName>
</protein>
<sequence>MITGRFPGYFYDKNRRQARNNATSVNIAEVSDLVYETSLPAYLKEAGYELVLGGKQHFPAPLHPERLGFRILTEDGRDELAEKAAQFIRQPQSKPYFLMVSIVNPHDICYMAIRDFADSLSLLRLQQNASAALENLDNALRIPEGIDRDTFFNTYCPPLPPNFDIQEDEAKAISVFLDRDPRSFRRRAREEYTEEQWRMHRWAYARLTEMADRQVQVILDALRESGQEKNTLVIFSSDHGENDGSHRLEHKNVLYEESVKIPFAAMWKGQIKPGQVDSLHLVSLGLDLLPTVGDYAGVAAVADARGKSLRPLFEGKKTTWRESLGIEGEISRAVLHANGLKYIRYDAAGFEERLMDLNKDRYETTHFTNDPLYQQGLEEMRQLFENDWFEGF</sequence>
<dbReference type="InterPro" id="IPR000917">
    <property type="entry name" value="Sulfatase_N"/>
</dbReference>
<dbReference type="PANTHER" id="PTHR42693">
    <property type="entry name" value="ARYLSULFATASE FAMILY MEMBER"/>
    <property type="match status" value="1"/>
</dbReference>
<organism evidence="3 4">
    <name type="scientific">Lunatimonas lonarensis</name>
    <dbReference type="NCBI Taxonomy" id="1232681"/>
    <lineage>
        <taxon>Bacteria</taxon>
        <taxon>Pseudomonadati</taxon>
        <taxon>Bacteroidota</taxon>
        <taxon>Cytophagia</taxon>
        <taxon>Cytophagales</taxon>
        <taxon>Cyclobacteriaceae</taxon>
    </lineage>
</organism>
<dbReference type="InterPro" id="IPR017850">
    <property type="entry name" value="Alkaline_phosphatase_core_sf"/>
</dbReference>
<evidence type="ECO:0000313" key="4">
    <source>
        <dbReference type="Proteomes" id="UP000013909"/>
    </source>
</evidence>
<dbReference type="InterPro" id="IPR050738">
    <property type="entry name" value="Sulfatase"/>
</dbReference>
<gene>
    <name evidence="3" type="ORF">ADIS_1243</name>
</gene>
<dbReference type="STRING" id="1232681.ADIS_1243"/>